<dbReference type="GO" id="GO:0004694">
    <property type="term" value="F:eukaryotic translation initiation factor 2alpha kinase activity"/>
    <property type="evidence" value="ECO:0007669"/>
    <property type="project" value="TreeGrafter"/>
</dbReference>
<dbReference type="PANTHER" id="PTHR11042:SF160">
    <property type="entry name" value="EUKARYOTIC TRANSLATION INITIATION FACTOR 2-ALPHA KINASE 1"/>
    <property type="match status" value="1"/>
</dbReference>
<dbReference type="InterPro" id="IPR000719">
    <property type="entry name" value="Prot_kinase_dom"/>
</dbReference>
<dbReference type="PROSITE" id="PS00107">
    <property type="entry name" value="PROTEIN_KINASE_ATP"/>
    <property type="match status" value="1"/>
</dbReference>
<comment type="similarity">
    <text evidence="8">Belongs to the protein kinase superfamily. Ser/Thr protein kinase family. GCN2 subfamily.</text>
</comment>
<keyword evidence="4 11" id="KW-0547">Nucleotide-binding</keyword>
<feature type="binding site" evidence="11">
    <location>
        <position position="224"/>
    </location>
    <ligand>
        <name>ATP</name>
        <dbReference type="ChEBI" id="CHEBI:30616"/>
    </ligand>
</feature>
<dbReference type="SMART" id="SM00220">
    <property type="entry name" value="S_TKc"/>
    <property type="match status" value="1"/>
</dbReference>
<dbReference type="SUPFAM" id="SSF56112">
    <property type="entry name" value="Protein kinase-like (PK-like)"/>
    <property type="match status" value="1"/>
</dbReference>
<feature type="domain" description="Protein kinase" evidence="13">
    <location>
        <begin position="194"/>
        <end position="638"/>
    </location>
</feature>
<evidence type="ECO:0000256" key="10">
    <source>
        <dbReference type="ARBA" id="ARBA00048977"/>
    </source>
</evidence>
<comment type="catalytic activity">
    <reaction evidence="9">
        <text>L-threonyl-[protein] + ATP = O-phospho-L-threonyl-[protein] + ADP + H(+)</text>
        <dbReference type="Rhea" id="RHEA:46608"/>
        <dbReference type="Rhea" id="RHEA-COMP:11060"/>
        <dbReference type="Rhea" id="RHEA-COMP:11605"/>
        <dbReference type="ChEBI" id="CHEBI:15378"/>
        <dbReference type="ChEBI" id="CHEBI:30013"/>
        <dbReference type="ChEBI" id="CHEBI:30616"/>
        <dbReference type="ChEBI" id="CHEBI:61977"/>
        <dbReference type="ChEBI" id="CHEBI:456216"/>
        <dbReference type="EC" id="2.7.11.1"/>
    </reaction>
    <physiologicalReaction direction="left-to-right" evidence="9">
        <dbReference type="Rhea" id="RHEA:46609"/>
    </physiologicalReaction>
</comment>
<keyword evidence="6 11" id="KW-0067">ATP-binding</keyword>
<evidence type="ECO:0000256" key="4">
    <source>
        <dbReference type="ARBA" id="ARBA00022741"/>
    </source>
</evidence>
<evidence type="ECO:0000256" key="8">
    <source>
        <dbReference type="ARBA" id="ARBA00037982"/>
    </source>
</evidence>
<dbReference type="InterPro" id="IPR017441">
    <property type="entry name" value="Protein_kinase_ATP_BS"/>
</dbReference>
<feature type="compositionally biased region" description="Basic and acidic residues" evidence="12">
    <location>
        <begin position="316"/>
        <end position="325"/>
    </location>
</feature>
<dbReference type="PROSITE" id="PS50011">
    <property type="entry name" value="PROTEIN_KINASE_DOM"/>
    <property type="match status" value="1"/>
</dbReference>
<dbReference type="GO" id="GO:0005737">
    <property type="term" value="C:cytoplasm"/>
    <property type="evidence" value="ECO:0007669"/>
    <property type="project" value="TreeGrafter"/>
</dbReference>
<evidence type="ECO:0000256" key="5">
    <source>
        <dbReference type="ARBA" id="ARBA00022777"/>
    </source>
</evidence>
<evidence type="ECO:0000256" key="7">
    <source>
        <dbReference type="ARBA" id="ARBA00023193"/>
    </source>
</evidence>
<evidence type="ECO:0000256" key="11">
    <source>
        <dbReference type="PROSITE-ProRule" id="PRU10141"/>
    </source>
</evidence>
<evidence type="ECO:0000256" key="1">
    <source>
        <dbReference type="ARBA" id="ARBA00012513"/>
    </source>
</evidence>
<dbReference type="PROSITE" id="PS00108">
    <property type="entry name" value="PROTEIN_KINASE_ST"/>
    <property type="match status" value="1"/>
</dbReference>
<evidence type="ECO:0000256" key="6">
    <source>
        <dbReference type="ARBA" id="ARBA00022840"/>
    </source>
</evidence>
<dbReference type="PANTHER" id="PTHR11042">
    <property type="entry name" value="EUKARYOTIC TRANSLATION INITIATION FACTOR 2-ALPHA KINASE EIF2-ALPHA KINASE -RELATED"/>
    <property type="match status" value="1"/>
</dbReference>
<dbReference type="InterPro" id="IPR011009">
    <property type="entry name" value="Kinase-like_dom_sf"/>
</dbReference>
<dbReference type="GO" id="GO:0017148">
    <property type="term" value="P:negative regulation of translation"/>
    <property type="evidence" value="ECO:0007669"/>
    <property type="project" value="UniProtKB-KW"/>
</dbReference>
<sequence length="679" mass="78275">MSSNSKSSEYKNQTNKTLFQFDRGPIQILNSFSTLTQSEVIYLQLLFSALLEILSLNLTNNDPIKSRLLLPILLNLLQRSKILPSSMSSSTLSIRQLKLFQDYVHNLQEIIQTGLNLIQRHSTSSDRSTITNLLGNSFEKTLISSPSSLPSNISIDIPQQDIQLKIPLPLIMKETISPNSFDNNIVVFRYVQDFYELHKLGKGAFGSVFCAKNHLDDRRYAIKKIVFNGHTDRTRRQAQRALREVRVLAALNHPNIVQYHCAWLELVPIDTPTHQISSSLSPPSPQIKKPIPQVQQFDSTDELIEFKGQSSSSPQNKKEKDEVKSPQKNSTTSIDCDEDEREPSVFGVNDKDTVVQIQQQYHSDGDHRLLSHSKNSLEHINSHYETLSNEKLLNKELIPLHTRNHYIRPIVQPKYINSKLVLFIQMQLCDTTLHDWLRHRDHIIIEETSDEKKIMFYTLNDLGQQQCWHIFKQILAAVQYLHSQSFVHRDIKPRNIFLSCDSKDSSSIHVKLGDFGLATLLDSESTSDSFEQFKCDDSSGVGTALYAPPEQLNSNQCIATTKSDSYSLGIVLFELFNIFLTEMERYHCLNDLRINMKVEEQFSKYYPHETNIIEQLISIESDKRPTVEQILTIYRKEIQQKMKKPNNTKQMVIDELKEELCDKNKRIQQLELELEKNKS</sequence>
<comment type="catalytic activity">
    <reaction evidence="10">
        <text>L-seryl-[protein] + ATP = O-phospho-L-seryl-[protein] + ADP + H(+)</text>
        <dbReference type="Rhea" id="RHEA:17989"/>
        <dbReference type="Rhea" id="RHEA-COMP:9863"/>
        <dbReference type="Rhea" id="RHEA-COMP:11604"/>
        <dbReference type="ChEBI" id="CHEBI:15378"/>
        <dbReference type="ChEBI" id="CHEBI:29999"/>
        <dbReference type="ChEBI" id="CHEBI:30616"/>
        <dbReference type="ChEBI" id="CHEBI:83421"/>
        <dbReference type="ChEBI" id="CHEBI:456216"/>
        <dbReference type="EC" id="2.7.11.1"/>
    </reaction>
    <physiologicalReaction direction="left-to-right" evidence="10">
        <dbReference type="Rhea" id="RHEA:17990"/>
    </physiologicalReaction>
</comment>
<feature type="region of interest" description="Disordered" evidence="12">
    <location>
        <begin position="306"/>
        <end position="349"/>
    </location>
</feature>
<name>A0A813X237_9BILA</name>
<comment type="caution">
    <text evidence="14">The sequence shown here is derived from an EMBL/GenBank/DDBJ whole genome shotgun (WGS) entry which is preliminary data.</text>
</comment>
<accession>A0A813X237</accession>
<keyword evidence="2" id="KW-0723">Serine/threonine-protein kinase</keyword>
<dbReference type="InterPro" id="IPR050339">
    <property type="entry name" value="CC_SR_Kinase"/>
</dbReference>
<reference evidence="14" key="1">
    <citation type="submission" date="2021-02" db="EMBL/GenBank/DDBJ databases">
        <authorList>
            <person name="Nowell W R."/>
        </authorList>
    </citation>
    <scope>NUCLEOTIDE SEQUENCE</scope>
</reference>
<evidence type="ECO:0000256" key="3">
    <source>
        <dbReference type="ARBA" id="ARBA00022679"/>
    </source>
</evidence>
<dbReference type="Gene3D" id="1.10.510.10">
    <property type="entry name" value="Transferase(Phosphotransferase) domain 1"/>
    <property type="match status" value="1"/>
</dbReference>
<evidence type="ECO:0000256" key="9">
    <source>
        <dbReference type="ARBA" id="ARBA00048659"/>
    </source>
</evidence>
<protein>
    <recommendedName>
        <fullName evidence="1">non-specific serine/threonine protein kinase</fullName>
        <ecNumber evidence="1">2.7.11.1</ecNumber>
    </recommendedName>
</protein>
<dbReference type="EC" id="2.7.11.1" evidence="1"/>
<proteinExistence type="inferred from homology"/>
<evidence type="ECO:0000313" key="15">
    <source>
        <dbReference type="Proteomes" id="UP000663882"/>
    </source>
</evidence>
<dbReference type="AlphaFoldDB" id="A0A813X237"/>
<dbReference type="EMBL" id="CAJNOO010000227">
    <property type="protein sequence ID" value="CAF0866646.1"/>
    <property type="molecule type" value="Genomic_DNA"/>
</dbReference>
<feature type="compositionally biased region" description="Low complexity" evidence="12">
    <location>
        <begin position="275"/>
        <end position="294"/>
    </location>
</feature>
<dbReference type="Pfam" id="PF00069">
    <property type="entry name" value="Pkinase"/>
    <property type="match status" value="2"/>
</dbReference>
<evidence type="ECO:0000259" key="13">
    <source>
        <dbReference type="PROSITE" id="PS50011"/>
    </source>
</evidence>
<dbReference type="GO" id="GO:0005524">
    <property type="term" value="F:ATP binding"/>
    <property type="evidence" value="ECO:0007669"/>
    <property type="project" value="UniProtKB-UniRule"/>
</dbReference>
<evidence type="ECO:0000313" key="14">
    <source>
        <dbReference type="EMBL" id="CAF0866646.1"/>
    </source>
</evidence>
<evidence type="ECO:0000256" key="12">
    <source>
        <dbReference type="SAM" id="MobiDB-lite"/>
    </source>
</evidence>
<evidence type="ECO:0000256" key="2">
    <source>
        <dbReference type="ARBA" id="ARBA00022527"/>
    </source>
</evidence>
<keyword evidence="7" id="KW-0652">Protein synthesis inhibitor</keyword>
<gene>
    <name evidence="14" type="ORF">RFH988_LOCUS7253</name>
</gene>
<keyword evidence="5" id="KW-0418">Kinase</keyword>
<organism evidence="14 15">
    <name type="scientific">Rotaria sordida</name>
    <dbReference type="NCBI Taxonomy" id="392033"/>
    <lineage>
        <taxon>Eukaryota</taxon>
        <taxon>Metazoa</taxon>
        <taxon>Spiralia</taxon>
        <taxon>Gnathifera</taxon>
        <taxon>Rotifera</taxon>
        <taxon>Eurotatoria</taxon>
        <taxon>Bdelloidea</taxon>
        <taxon>Philodinida</taxon>
        <taxon>Philodinidae</taxon>
        <taxon>Rotaria</taxon>
    </lineage>
</organism>
<dbReference type="Proteomes" id="UP000663882">
    <property type="component" value="Unassembled WGS sequence"/>
</dbReference>
<dbReference type="GO" id="GO:0005634">
    <property type="term" value="C:nucleus"/>
    <property type="evidence" value="ECO:0007669"/>
    <property type="project" value="TreeGrafter"/>
</dbReference>
<dbReference type="OrthoDB" id="1405469at2759"/>
<dbReference type="InterPro" id="IPR008271">
    <property type="entry name" value="Ser/Thr_kinase_AS"/>
</dbReference>
<dbReference type="Gene3D" id="3.30.200.20">
    <property type="entry name" value="Phosphorylase Kinase, domain 1"/>
    <property type="match status" value="1"/>
</dbReference>
<keyword evidence="3" id="KW-0808">Transferase</keyword>
<feature type="region of interest" description="Disordered" evidence="12">
    <location>
        <begin position="274"/>
        <end position="294"/>
    </location>
</feature>